<dbReference type="PROSITE" id="PS50086">
    <property type="entry name" value="TBC_RABGAP"/>
    <property type="match status" value="1"/>
</dbReference>
<reference evidence="2 3" key="1">
    <citation type="submission" date="2024-11" db="EMBL/GenBank/DDBJ databases">
        <title>Adaptive evolution of stress response genes in parasites aligns with host niche diversity.</title>
        <authorList>
            <person name="Hahn C."/>
            <person name="Resl P."/>
        </authorList>
    </citation>
    <scope>NUCLEOTIDE SEQUENCE [LARGE SCALE GENOMIC DNA]</scope>
    <source>
        <strain evidence="2">EGGRZ-B1_66</strain>
        <tissue evidence="2">Body</tissue>
    </source>
</reference>
<dbReference type="InterPro" id="IPR035969">
    <property type="entry name" value="Rab-GAP_TBC_sf"/>
</dbReference>
<organism evidence="2 3">
    <name type="scientific">Cichlidogyrus casuarinus</name>
    <dbReference type="NCBI Taxonomy" id="1844966"/>
    <lineage>
        <taxon>Eukaryota</taxon>
        <taxon>Metazoa</taxon>
        <taxon>Spiralia</taxon>
        <taxon>Lophotrochozoa</taxon>
        <taxon>Platyhelminthes</taxon>
        <taxon>Monogenea</taxon>
        <taxon>Monopisthocotylea</taxon>
        <taxon>Dactylogyridea</taxon>
        <taxon>Ancyrocephalidae</taxon>
        <taxon>Cichlidogyrus</taxon>
    </lineage>
</organism>
<keyword evidence="3" id="KW-1185">Reference proteome</keyword>
<evidence type="ECO:0000313" key="2">
    <source>
        <dbReference type="EMBL" id="KAL3320027.1"/>
    </source>
</evidence>
<dbReference type="AlphaFoldDB" id="A0ABD2QKJ2"/>
<name>A0ABD2QKJ2_9PLAT</name>
<gene>
    <name evidence="2" type="ORF">Ciccas_001306</name>
</gene>
<proteinExistence type="predicted"/>
<dbReference type="SUPFAM" id="SSF47923">
    <property type="entry name" value="Ypt/Rab-GAP domain of gyp1p"/>
    <property type="match status" value="1"/>
</dbReference>
<feature type="domain" description="Rab-GAP TBC" evidence="1">
    <location>
        <begin position="1"/>
        <end position="32"/>
    </location>
</feature>
<accession>A0ABD2QKJ2</accession>
<dbReference type="InterPro" id="IPR000195">
    <property type="entry name" value="Rab-GAP-TBC_dom"/>
</dbReference>
<evidence type="ECO:0000259" key="1">
    <source>
        <dbReference type="PROSITE" id="PS50086"/>
    </source>
</evidence>
<evidence type="ECO:0000313" key="3">
    <source>
        <dbReference type="Proteomes" id="UP001626550"/>
    </source>
</evidence>
<dbReference type="Gene3D" id="1.10.472.80">
    <property type="entry name" value="Ypt/Rab-GAP domain of gyp1p, domain 3"/>
    <property type="match status" value="1"/>
</dbReference>
<sequence length="202" mass="23256">MPFCLKWLLIHFKREFSYDETMELWEAFWACPFTQNFHLLFAAAILSQQKNKIISEQMDVNSILKFVNELSCHINLHDTLNLAQSFYHQLDEVKLRLPKDVMRIVYGPSLCASPHYLSKPLSSPNRNDLSTTLEHEWDLPYDQQEATASVHKGLTIVTPHDPVCVVNGKTHDNVSLSSNSQSTFLLISSHFGKVKLKEFDSF</sequence>
<dbReference type="Proteomes" id="UP001626550">
    <property type="component" value="Unassembled WGS sequence"/>
</dbReference>
<comment type="caution">
    <text evidence="2">The sequence shown here is derived from an EMBL/GenBank/DDBJ whole genome shotgun (WGS) entry which is preliminary data.</text>
</comment>
<dbReference type="EMBL" id="JBJKFK010000082">
    <property type="protein sequence ID" value="KAL3320027.1"/>
    <property type="molecule type" value="Genomic_DNA"/>
</dbReference>
<protein>
    <recommendedName>
        <fullName evidence="1">Rab-GAP TBC domain-containing protein</fullName>
    </recommendedName>
</protein>